<dbReference type="Proteomes" id="UP000758603">
    <property type="component" value="Unassembled WGS sequence"/>
</dbReference>
<comment type="caution">
    <text evidence="2">The sequence shown here is derived from an EMBL/GenBank/DDBJ whole genome shotgun (WGS) entry which is preliminary data.</text>
</comment>
<dbReference type="EMBL" id="JAGPXC010000005">
    <property type="protein sequence ID" value="KAH6653521.1"/>
    <property type="molecule type" value="Genomic_DNA"/>
</dbReference>
<proteinExistence type="predicted"/>
<accession>A0A9P8ZWY2</accession>
<feature type="region of interest" description="Disordered" evidence="1">
    <location>
        <begin position="212"/>
        <end position="238"/>
    </location>
</feature>
<dbReference type="GeneID" id="70129168"/>
<evidence type="ECO:0000256" key="1">
    <source>
        <dbReference type="SAM" id="MobiDB-lite"/>
    </source>
</evidence>
<dbReference type="AlphaFoldDB" id="A0A9P8ZWY2"/>
<name>A0A9P8ZWY2_9PEZI</name>
<reference evidence="2" key="1">
    <citation type="journal article" date="2021" name="Nat. Commun.">
        <title>Genetic determinants of endophytism in the Arabidopsis root mycobiome.</title>
        <authorList>
            <person name="Mesny F."/>
            <person name="Miyauchi S."/>
            <person name="Thiergart T."/>
            <person name="Pickel B."/>
            <person name="Atanasova L."/>
            <person name="Karlsson M."/>
            <person name="Huettel B."/>
            <person name="Barry K.W."/>
            <person name="Haridas S."/>
            <person name="Chen C."/>
            <person name="Bauer D."/>
            <person name="Andreopoulos W."/>
            <person name="Pangilinan J."/>
            <person name="LaButti K."/>
            <person name="Riley R."/>
            <person name="Lipzen A."/>
            <person name="Clum A."/>
            <person name="Drula E."/>
            <person name="Henrissat B."/>
            <person name="Kohler A."/>
            <person name="Grigoriev I.V."/>
            <person name="Martin F.M."/>
            <person name="Hacquard S."/>
        </authorList>
    </citation>
    <scope>NUCLEOTIDE SEQUENCE</scope>
    <source>
        <strain evidence="2">MPI-SDFR-AT-0073</strain>
    </source>
</reference>
<organism evidence="2 3">
    <name type="scientific">Truncatella angustata</name>
    <dbReference type="NCBI Taxonomy" id="152316"/>
    <lineage>
        <taxon>Eukaryota</taxon>
        <taxon>Fungi</taxon>
        <taxon>Dikarya</taxon>
        <taxon>Ascomycota</taxon>
        <taxon>Pezizomycotina</taxon>
        <taxon>Sordariomycetes</taxon>
        <taxon>Xylariomycetidae</taxon>
        <taxon>Amphisphaeriales</taxon>
        <taxon>Sporocadaceae</taxon>
        <taxon>Truncatella</taxon>
    </lineage>
</organism>
<gene>
    <name evidence="2" type="ORF">BKA67DRAFT_537182</name>
</gene>
<sequence length="401" mass="44555">MSGFKRRRNGAKRYLTSVRVAQTSTMGLFGLASVAENRPKASMQVRRPPIDRPPGQHTRFTLQRLRSLSRPQPASPLLFAGLTNDLLRSWLQDKASLQTQLPRSSTVLLTTRSSHLSRTTQVVTDINLTMANTNFQHAAMATLTVPFLRLPKRKTSEFDEAEDSESGHPGPSNILRSIAKRYVVSRSTPDAFHERSDTGLTCCIGDSLARMESATRPSGKEKARGWSKRRRVGSSPEDELGGPIFFEIHKDNSASTIDIKDARRQPALLEYIEDDDKENTQPGDDVVQTSHHMAHSGWGRCRTTKKTWATTPRSPLANITPADRQRERDCGVTGRHTIRRRGWRRPRAAAAAIGLRLCVPAGTALHCPRRSARPFASNFVADGQRKRDCGATVTGPTKYLS</sequence>
<keyword evidence="3" id="KW-1185">Reference proteome</keyword>
<protein>
    <submittedName>
        <fullName evidence="2">Uncharacterized protein</fullName>
    </submittedName>
</protein>
<evidence type="ECO:0000313" key="2">
    <source>
        <dbReference type="EMBL" id="KAH6653521.1"/>
    </source>
</evidence>
<dbReference type="RefSeq" id="XP_045957798.1">
    <property type="nucleotide sequence ID" value="XM_046100276.1"/>
</dbReference>
<evidence type="ECO:0000313" key="3">
    <source>
        <dbReference type="Proteomes" id="UP000758603"/>
    </source>
</evidence>